<accession>A0ABM6K7R0</accession>
<sequence>MPRYGDIRVSFHEAMRRSAKYGVTVSTSDFVAELAKRNWEMSHRQANEWIAQNVMTFRDQSPEEGENKLWQRFYHYGEY</sequence>
<dbReference type="Proteomes" id="UP000192380">
    <property type="component" value="Chromosome"/>
</dbReference>
<evidence type="ECO:0000313" key="1">
    <source>
        <dbReference type="EMBL" id="ARF50779.1"/>
    </source>
</evidence>
<keyword evidence="2" id="KW-1185">Reference proteome</keyword>
<dbReference type="RefSeq" id="WP_082999217.1">
    <property type="nucleotide sequence ID" value="NZ_CP017581.1"/>
</dbReference>
<dbReference type="EMBL" id="CP017581">
    <property type="protein sequence ID" value="ARF50779.1"/>
    <property type="molecule type" value="Genomic_DNA"/>
</dbReference>
<protein>
    <submittedName>
        <fullName evidence="1">DNA polymerase V</fullName>
    </submittedName>
</protein>
<organism evidence="1 2">
    <name type="scientific">Pantoea stewartii subsp. stewartii DC283</name>
    <dbReference type="NCBI Taxonomy" id="660596"/>
    <lineage>
        <taxon>Bacteria</taxon>
        <taxon>Pseudomonadati</taxon>
        <taxon>Pseudomonadota</taxon>
        <taxon>Gammaproteobacteria</taxon>
        <taxon>Enterobacterales</taxon>
        <taxon>Erwiniaceae</taxon>
        <taxon>Pantoea</taxon>
    </lineage>
</organism>
<proteinExistence type="predicted"/>
<name>A0ABM6K7R0_PANSE</name>
<evidence type="ECO:0000313" key="2">
    <source>
        <dbReference type="Proteomes" id="UP000192380"/>
    </source>
</evidence>
<reference evidence="1 2" key="1">
    <citation type="submission" date="2016-10" db="EMBL/GenBank/DDBJ databases">
        <title>Complete Genome Assembly of Pantoea stewartii subsp. stewartii DC283, a Corn Pathogen.</title>
        <authorList>
            <person name="Duong D.A."/>
            <person name="Stevens A.M."/>
            <person name="Jensen R.V."/>
        </authorList>
    </citation>
    <scope>NUCLEOTIDE SEQUENCE [LARGE SCALE GENOMIC DNA]</scope>
    <source>
        <strain evidence="1 2">DC283</strain>
    </source>
</reference>
<gene>
    <name evidence="1" type="ORF">DSJ_16515</name>
</gene>